<dbReference type="EMBL" id="DS113413">
    <property type="protein sequence ID" value="EAY06877.1"/>
    <property type="molecule type" value="Genomic_DNA"/>
</dbReference>
<dbReference type="KEGG" id="tva:4764760"/>
<dbReference type="GO" id="GO:0005548">
    <property type="term" value="F:phospholipid transporter activity"/>
    <property type="evidence" value="ECO:0007669"/>
    <property type="project" value="InterPro"/>
</dbReference>
<dbReference type="InterPro" id="IPR055261">
    <property type="entry name" value="PI_transfer_N"/>
</dbReference>
<dbReference type="STRING" id="5722.A2EKG9"/>
<dbReference type="Gene3D" id="3.30.530.20">
    <property type="match status" value="1"/>
</dbReference>
<dbReference type="InterPro" id="IPR023393">
    <property type="entry name" value="START-like_dom_sf"/>
</dbReference>
<name>A2EKG9_TRIV3</name>
<organism evidence="2 3">
    <name type="scientific">Trichomonas vaginalis (strain ATCC PRA-98 / G3)</name>
    <dbReference type="NCBI Taxonomy" id="412133"/>
    <lineage>
        <taxon>Eukaryota</taxon>
        <taxon>Metamonada</taxon>
        <taxon>Parabasalia</taxon>
        <taxon>Trichomonadida</taxon>
        <taxon>Trichomonadidae</taxon>
        <taxon>Trichomonas</taxon>
    </lineage>
</organism>
<dbReference type="InParanoid" id="A2EKG9"/>
<dbReference type="RefSeq" id="XP_001319100.1">
    <property type="nucleotide sequence ID" value="XM_001319065.1"/>
</dbReference>
<sequence length="185" mass="21560">MKIVEFRIFLPFTMDQTRISSRYAMARRSHEETKGGDGVEVVERKPIEENDNKGFEVHRIYHIKSHAPQWIRWAIPEKYAHVHEINRNPYPHFDVKFNIPDMGNSFILTNESMHIPYKNGDEIPENILNLPDNELKLRRVYYLDLLNGPKSSLDEYDCHGLKFPEAGIDELVGLEGISDDSKPPE</sequence>
<dbReference type="Pfam" id="PF02121">
    <property type="entry name" value="IP_trans"/>
    <property type="match status" value="1"/>
</dbReference>
<dbReference type="VEuPathDB" id="TrichDB:TVAG_238350"/>
<proteinExistence type="predicted"/>
<gene>
    <name evidence="2" type="ORF">TVAG_340560</name>
</gene>
<dbReference type="InterPro" id="IPR001666">
    <property type="entry name" value="PI_transfer"/>
</dbReference>
<evidence type="ECO:0000313" key="2">
    <source>
        <dbReference type="EMBL" id="EAY06877.1"/>
    </source>
</evidence>
<dbReference type="eggNOG" id="KOG3668">
    <property type="taxonomic scope" value="Eukaryota"/>
</dbReference>
<dbReference type="OrthoDB" id="18453at2759"/>
<dbReference type="PANTHER" id="PTHR10658">
    <property type="entry name" value="PHOSPHATIDYLINOSITOL TRANSFER PROTEIN"/>
    <property type="match status" value="1"/>
</dbReference>
<evidence type="ECO:0000259" key="1">
    <source>
        <dbReference type="Pfam" id="PF02121"/>
    </source>
</evidence>
<evidence type="ECO:0000313" key="3">
    <source>
        <dbReference type="Proteomes" id="UP000001542"/>
    </source>
</evidence>
<dbReference type="Proteomes" id="UP000001542">
    <property type="component" value="Unassembled WGS sequence"/>
</dbReference>
<keyword evidence="3" id="KW-1185">Reference proteome</keyword>
<reference evidence="2" key="2">
    <citation type="journal article" date="2007" name="Science">
        <title>Draft genome sequence of the sexually transmitted pathogen Trichomonas vaginalis.</title>
        <authorList>
            <person name="Carlton J.M."/>
            <person name="Hirt R.P."/>
            <person name="Silva J.C."/>
            <person name="Delcher A.L."/>
            <person name="Schatz M."/>
            <person name="Zhao Q."/>
            <person name="Wortman J.R."/>
            <person name="Bidwell S.L."/>
            <person name="Alsmark U.C.M."/>
            <person name="Besteiro S."/>
            <person name="Sicheritz-Ponten T."/>
            <person name="Noel C.J."/>
            <person name="Dacks J.B."/>
            <person name="Foster P.G."/>
            <person name="Simillion C."/>
            <person name="Van de Peer Y."/>
            <person name="Miranda-Saavedra D."/>
            <person name="Barton G.J."/>
            <person name="Westrop G.D."/>
            <person name="Mueller S."/>
            <person name="Dessi D."/>
            <person name="Fiori P.L."/>
            <person name="Ren Q."/>
            <person name="Paulsen I."/>
            <person name="Zhang H."/>
            <person name="Bastida-Corcuera F.D."/>
            <person name="Simoes-Barbosa A."/>
            <person name="Brown M.T."/>
            <person name="Hayes R.D."/>
            <person name="Mukherjee M."/>
            <person name="Okumura C.Y."/>
            <person name="Schneider R."/>
            <person name="Smith A.J."/>
            <person name="Vanacova S."/>
            <person name="Villalvazo M."/>
            <person name="Haas B.J."/>
            <person name="Pertea M."/>
            <person name="Feldblyum T.V."/>
            <person name="Utterback T.R."/>
            <person name="Shu C.L."/>
            <person name="Osoegawa K."/>
            <person name="de Jong P.J."/>
            <person name="Hrdy I."/>
            <person name="Horvathova L."/>
            <person name="Zubacova Z."/>
            <person name="Dolezal P."/>
            <person name="Malik S.B."/>
            <person name="Logsdon J.M. Jr."/>
            <person name="Henze K."/>
            <person name="Gupta A."/>
            <person name="Wang C.C."/>
            <person name="Dunne R.L."/>
            <person name="Upcroft J.A."/>
            <person name="Upcroft P."/>
            <person name="White O."/>
            <person name="Salzberg S.L."/>
            <person name="Tang P."/>
            <person name="Chiu C.-H."/>
            <person name="Lee Y.-S."/>
            <person name="Embley T.M."/>
            <person name="Coombs G.H."/>
            <person name="Mottram J.C."/>
            <person name="Tachezy J."/>
            <person name="Fraser-Liggett C.M."/>
            <person name="Johnson P.J."/>
        </authorList>
    </citation>
    <scope>NUCLEOTIDE SEQUENCE [LARGE SCALE GENOMIC DNA]</scope>
    <source>
        <strain evidence="2">G3</strain>
    </source>
</reference>
<reference evidence="2" key="1">
    <citation type="submission" date="2006-10" db="EMBL/GenBank/DDBJ databases">
        <authorList>
            <person name="Amadeo P."/>
            <person name="Zhao Q."/>
            <person name="Wortman J."/>
            <person name="Fraser-Liggett C."/>
            <person name="Carlton J."/>
        </authorList>
    </citation>
    <scope>NUCLEOTIDE SEQUENCE</scope>
    <source>
        <strain evidence="2">G3</strain>
    </source>
</reference>
<dbReference type="SUPFAM" id="SSF55961">
    <property type="entry name" value="Bet v1-like"/>
    <property type="match status" value="1"/>
</dbReference>
<feature type="domain" description="Phosphatidylinositol transfer protein N-terminal" evidence="1">
    <location>
        <begin position="1"/>
        <end position="157"/>
    </location>
</feature>
<protein>
    <submittedName>
        <fullName evidence="2">Phosphatidylinositol transfer protein</fullName>
    </submittedName>
</protein>
<dbReference type="PANTHER" id="PTHR10658:SF11">
    <property type="entry name" value="VIBRATOR, ISOFORM B"/>
    <property type="match status" value="1"/>
</dbReference>
<accession>A2EKG9</accession>
<dbReference type="AlphaFoldDB" id="A2EKG9"/>
<dbReference type="VEuPathDB" id="TrichDB:TVAGG3_0979510"/>